<feature type="binding site" evidence="6">
    <location>
        <position position="220"/>
    </location>
    <ligand>
        <name>Zn(2+)</name>
        <dbReference type="ChEBI" id="CHEBI:29105"/>
        <note>catalytic</note>
    </ligand>
</feature>
<keyword evidence="3 6" id="KW-0378">Hydrolase</keyword>
<dbReference type="InterPro" id="IPR024079">
    <property type="entry name" value="MetalloPept_cat_dom_sf"/>
</dbReference>
<dbReference type="PANTHER" id="PTHR10127">
    <property type="entry name" value="DISCOIDIN, CUB, EGF, LAMININ , AND ZINC METALLOPROTEASE DOMAIN CONTAINING"/>
    <property type="match status" value="1"/>
</dbReference>
<keyword evidence="4 6" id="KW-0862">Zinc</keyword>
<dbReference type="CDD" id="cd00257">
    <property type="entry name" value="beta-trefoil_FSCN-like"/>
    <property type="match status" value="1"/>
</dbReference>
<dbReference type="InterPro" id="IPR034035">
    <property type="entry name" value="Astacin-like_dom"/>
</dbReference>
<protein>
    <submittedName>
        <fullName evidence="8">Peptidase M12</fullName>
    </submittedName>
</protein>
<evidence type="ECO:0000313" key="9">
    <source>
        <dbReference type="Proteomes" id="UP000662747"/>
    </source>
</evidence>
<keyword evidence="9" id="KW-1185">Reference proteome</keyword>
<dbReference type="PANTHER" id="PTHR10127:SF780">
    <property type="entry name" value="METALLOENDOPEPTIDASE"/>
    <property type="match status" value="1"/>
</dbReference>
<dbReference type="InterPro" id="IPR001506">
    <property type="entry name" value="Peptidase_M12A"/>
</dbReference>
<evidence type="ECO:0000256" key="2">
    <source>
        <dbReference type="ARBA" id="ARBA00022723"/>
    </source>
</evidence>
<feature type="domain" description="Peptidase M12A" evidence="7">
    <location>
        <begin position="124"/>
        <end position="315"/>
    </location>
</feature>
<gene>
    <name evidence="8" type="ORF">JY651_18030</name>
</gene>
<organism evidence="8 9">
    <name type="scientific">Pyxidicoccus parkwayensis</name>
    <dbReference type="NCBI Taxonomy" id="2813578"/>
    <lineage>
        <taxon>Bacteria</taxon>
        <taxon>Pseudomonadati</taxon>
        <taxon>Myxococcota</taxon>
        <taxon>Myxococcia</taxon>
        <taxon>Myxococcales</taxon>
        <taxon>Cystobacterineae</taxon>
        <taxon>Myxococcaceae</taxon>
        <taxon>Pyxidicoccus</taxon>
    </lineage>
</organism>
<keyword evidence="1 6" id="KW-0645">Protease</keyword>
<evidence type="ECO:0000256" key="1">
    <source>
        <dbReference type="ARBA" id="ARBA00022670"/>
    </source>
</evidence>
<comment type="cofactor">
    <cofactor evidence="6">
        <name>Zn(2+)</name>
        <dbReference type="ChEBI" id="CHEBI:29105"/>
    </cofactor>
    <text evidence="6">Binds 1 zinc ion per subunit.</text>
</comment>
<dbReference type="Proteomes" id="UP000662747">
    <property type="component" value="Chromosome"/>
</dbReference>
<dbReference type="InterPro" id="IPR006026">
    <property type="entry name" value="Peptidase_Metallo"/>
</dbReference>
<dbReference type="SMART" id="SM00235">
    <property type="entry name" value="ZnMc"/>
    <property type="match status" value="1"/>
</dbReference>
<comment type="caution">
    <text evidence="6">Lacks conserved residue(s) required for the propagation of feature annotation.</text>
</comment>
<accession>A0ABX7PCC4</accession>
<dbReference type="InterPro" id="IPR008999">
    <property type="entry name" value="Actin-crosslinking"/>
</dbReference>
<dbReference type="CDD" id="cd04280">
    <property type="entry name" value="ZnMc_astacin_like"/>
    <property type="match status" value="1"/>
</dbReference>
<evidence type="ECO:0000313" key="8">
    <source>
        <dbReference type="EMBL" id="QSQ28144.1"/>
    </source>
</evidence>
<dbReference type="Pfam" id="PF01400">
    <property type="entry name" value="Astacin"/>
    <property type="match status" value="1"/>
</dbReference>
<dbReference type="Gene3D" id="2.80.10.50">
    <property type="match status" value="1"/>
</dbReference>
<dbReference type="Gene3D" id="3.40.390.10">
    <property type="entry name" value="Collagenase (Catalytic Domain)"/>
    <property type="match status" value="1"/>
</dbReference>
<evidence type="ECO:0000256" key="3">
    <source>
        <dbReference type="ARBA" id="ARBA00022801"/>
    </source>
</evidence>
<feature type="binding site" evidence="6">
    <location>
        <position position="216"/>
    </location>
    <ligand>
        <name>Zn(2+)</name>
        <dbReference type="ChEBI" id="CHEBI:29105"/>
        <note>catalytic</note>
    </ligand>
</feature>
<feature type="active site" evidence="6">
    <location>
        <position position="217"/>
    </location>
</feature>
<name>A0ABX7PCC4_9BACT</name>
<feature type="binding site" evidence="6">
    <location>
        <position position="226"/>
    </location>
    <ligand>
        <name>Zn(2+)</name>
        <dbReference type="ChEBI" id="CHEBI:29105"/>
        <note>catalytic</note>
    </ligand>
</feature>
<reference evidence="8 9" key="1">
    <citation type="submission" date="2021-02" db="EMBL/GenBank/DDBJ databases">
        <title>De Novo genome assembly of isolated myxobacteria.</title>
        <authorList>
            <person name="Stevens D.C."/>
        </authorList>
    </citation>
    <scope>NUCLEOTIDE SEQUENCE [LARGE SCALE GENOMIC DNA]</scope>
    <source>
        <strain evidence="9">SCPEA02</strain>
    </source>
</reference>
<dbReference type="EMBL" id="CP071090">
    <property type="protein sequence ID" value="QSQ28144.1"/>
    <property type="molecule type" value="Genomic_DNA"/>
</dbReference>
<proteinExistence type="predicted"/>
<evidence type="ECO:0000256" key="5">
    <source>
        <dbReference type="ARBA" id="ARBA00023049"/>
    </source>
</evidence>
<evidence type="ECO:0000259" key="7">
    <source>
        <dbReference type="PROSITE" id="PS51864"/>
    </source>
</evidence>
<dbReference type="SUPFAM" id="SSF50405">
    <property type="entry name" value="Actin-crosslinking proteins"/>
    <property type="match status" value="1"/>
</dbReference>
<sequence length="458" mass="49060">MDTFARPECLRERSTTVRSNSKAALVALFIPCLLLTACGEQGLESRPSLDPEQARVPAGAPVREGYAWNAARGRLVPVKYAEVDGLAILEGDMVLGTVEEMEARVREVKARGGLDAPGVHAQGVAITGANYRWPNSEVPYSIDAAMPNQARITDAINHWQQRTHLRFVQRTVLNAALYPDYVNFQAGTGCSSNVGRIGGKQVVTLEAACDKGSAIHEIGHAVGLWHEQSREDRNNYVRIRLENITAGMAYNFDQHIADGDDIFGYDFGSIMHYGSTAFSSNGLPTIETLGGQAIGQRDALSITDAATVARLYSRTITLRSSGGYYMVAEGGGGGTVNANRTAVGPWERFRLVDRNGFELQTGDLVNLQTVNGNYLMAVNGGGSGVTASPTAPGDYETFRIWKIAGTGLLTIGTGDTVALATLSFGNPRYVVAEGGGGGTVNADRTSVGEWEQFVITFE</sequence>
<keyword evidence="5 6" id="KW-0482">Metalloprotease</keyword>
<evidence type="ECO:0000256" key="4">
    <source>
        <dbReference type="ARBA" id="ARBA00022833"/>
    </source>
</evidence>
<dbReference type="PROSITE" id="PS51864">
    <property type="entry name" value="ASTACIN"/>
    <property type="match status" value="1"/>
</dbReference>
<dbReference type="PRINTS" id="PR00480">
    <property type="entry name" value="ASTACIN"/>
</dbReference>
<dbReference type="SUPFAM" id="SSF55486">
    <property type="entry name" value="Metalloproteases ('zincins'), catalytic domain"/>
    <property type="match status" value="1"/>
</dbReference>
<keyword evidence="2 6" id="KW-0479">Metal-binding</keyword>
<evidence type="ECO:0000256" key="6">
    <source>
        <dbReference type="PROSITE-ProRule" id="PRU01211"/>
    </source>
</evidence>